<name>A0A0R3PQV9_ANGCS</name>
<dbReference type="WBParaSite" id="ACOC_0000780001-mRNA-1">
    <property type="protein sequence ID" value="ACOC_0000780001-mRNA-1"/>
    <property type="gene ID" value="ACOC_0000780001"/>
</dbReference>
<organism evidence="3">
    <name type="scientific">Angiostrongylus costaricensis</name>
    <name type="common">Nematode worm</name>
    <dbReference type="NCBI Taxonomy" id="334426"/>
    <lineage>
        <taxon>Eukaryota</taxon>
        <taxon>Metazoa</taxon>
        <taxon>Ecdysozoa</taxon>
        <taxon>Nematoda</taxon>
        <taxon>Chromadorea</taxon>
        <taxon>Rhabditida</taxon>
        <taxon>Rhabditina</taxon>
        <taxon>Rhabditomorpha</taxon>
        <taxon>Strongyloidea</taxon>
        <taxon>Metastrongylidae</taxon>
        <taxon>Angiostrongylus</taxon>
    </lineage>
</organism>
<protein>
    <submittedName>
        <fullName evidence="1 3">Uncharacterized protein</fullName>
    </submittedName>
</protein>
<keyword evidence="2" id="KW-1185">Reference proteome</keyword>
<dbReference type="Proteomes" id="UP000267027">
    <property type="component" value="Unassembled WGS sequence"/>
</dbReference>
<dbReference type="EMBL" id="UYYA01004078">
    <property type="protein sequence ID" value="VDM59386.1"/>
    <property type="molecule type" value="Genomic_DNA"/>
</dbReference>
<sequence>MRVKSKGGVILVPQAEESTDSCDMRRRRLNTSLVPARPAMIGGIFSEEAIDETPLKETEIYGLCFFL</sequence>
<evidence type="ECO:0000313" key="1">
    <source>
        <dbReference type="EMBL" id="VDM59386.1"/>
    </source>
</evidence>
<reference evidence="3" key="1">
    <citation type="submission" date="2017-02" db="UniProtKB">
        <authorList>
            <consortium name="WormBaseParasite"/>
        </authorList>
    </citation>
    <scope>IDENTIFICATION</scope>
</reference>
<proteinExistence type="predicted"/>
<dbReference type="AlphaFoldDB" id="A0A0R3PQV9"/>
<evidence type="ECO:0000313" key="2">
    <source>
        <dbReference type="Proteomes" id="UP000267027"/>
    </source>
</evidence>
<gene>
    <name evidence="1" type="ORF">ACOC_LOCUS7801</name>
</gene>
<accession>A0A0R3PQV9</accession>
<reference evidence="1 2" key="2">
    <citation type="submission" date="2018-11" db="EMBL/GenBank/DDBJ databases">
        <authorList>
            <consortium name="Pathogen Informatics"/>
        </authorList>
    </citation>
    <scope>NUCLEOTIDE SEQUENCE [LARGE SCALE GENOMIC DNA]</scope>
    <source>
        <strain evidence="1 2">Costa Rica</strain>
    </source>
</reference>
<evidence type="ECO:0000313" key="3">
    <source>
        <dbReference type="WBParaSite" id="ACOC_0000780001-mRNA-1"/>
    </source>
</evidence>